<accession>A0ABQ2GDJ3</accession>
<evidence type="ECO:0000313" key="3">
    <source>
        <dbReference type="Proteomes" id="UP000639973"/>
    </source>
</evidence>
<proteinExistence type="predicted"/>
<dbReference type="PROSITE" id="PS50965">
    <property type="entry name" value="NERD"/>
    <property type="match status" value="1"/>
</dbReference>
<name>A0ABQ2GDJ3_9DEIO</name>
<feature type="domain" description="NERD" evidence="1">
    <location>
        <begin position="18"/>
        <end position="135"/>
    </location>
</feature>
<reference evidence="3" key="1">
    <citation type="journal article" date="2019" name="Int. J. Syst. Evol. Microbiol.">
        <title>The Global Catalogue of Microorganisms (GCM) 10K type strain sequencing project: providing services to taxonomists for standard genome sequencing and annotation.</title>
        <authorList>
            <consortium name="The Broad Institute Genomics Platform"/>
            <consortium name="The Broad Institute Genome Sequencing Center for Infectious Disease"/>
            <person name="Wu L."/>
            <person name="Ma J."/>
        </authorList>
    </citation>
    <scope>NUCLEOTIDE SEQUENCE [LARGE SCALE GENOMIC DNA]</scope>
    <source>
        <strain evidence="3">JCM 15442</strain>
    </source>
</reference>
<gene>
    <name evidence="2" type="ORF">GCM10010840_27780</name>
</gene>
<dbReference type="InterPro" id="IPR011528">
    <property type="entry name" value="NERD"/>
</dbReference>
<sequence>MIVKEHQAPPTSDKFQRAGDDAERQMAFYLRRAYGSDPDVHVFHNLRFEKGEDAAQIDHLILHRSGAVIVESKSVTSAVRINEREEWSRQWNGRWTGMPSPVLQARRQADFLRSLLEAHREELLGKFLFGFKQKSFRAFVIDVVVAISDQGVVQHDGKLSDVRKADQVPDRVRELIADHVQLAKVFSKDPRSDTWGVTVTPEELVRVSAFLRARDTPRTQQANPAVPAPEVLPAKAVSADAQPQSTAVSASERSAVTCRHCQGTGVEVAYGKYGYYVKCLECEGNTRIQLTCPACQGKANIRKAGAEFFAECAECQTSSLYHRNPPVSRA</sequence>
<dbReference type="Proteomes" id="UP000639973">
    <property type="component" value="Unassembled WGS sequence"/>
</dbReference>
<dbReference type="RefSeq" id="WP_188972975.1">
    <property type="nucleotide sequence ID" value="NZ_BMOL01000014.1"/>
</dbReference>
<protein>
    <recommendedName>
        <fullName evidence="1">NERD domain-containing protein</fullName>
    </recommendedName>
</protein>
<evidence type="ECO:0000313" key="2">
    <source>
        <dbReference type="EMBL" id="GGL88171.1"/>
    </source>
</evidence>
<keyword evidence="3" id="KW-1185">Reference proteome</keyword>
<organism evidence="2 3">
    <name type="scientific">Deinococcus aerolatus</name>
    <dbReference type="NCBI Taxonomy" id="522487"/>
    <lineage>
        <taxon>Bacteria</taxon>
        <taxon>Thermotogati</taxon>
        <taxon>Deinococcota</taxon>
        <taxon>Deinococci</taxon>
        <taxon>Deinococcales</taxon>
        <taxon>Deinococcaceae</taxon>
        <taxon>Deinococcus</taxon>
    </lineage>
</organism>
<dbReference type="Pfam" id="PF08378">
    <property type="entry name" value="NERD"/>
    <property type="match status" value="1"/>
</dbReference>
<comment type="caution">
    <text evidence="2">The sequence shown here is derived from an EMBL/GenBank/DDBJ whole genome shotgun (WGS) entry which is preliminary data.</text>
</comment>
<dbReference type="EMBL" id="BMOL01000014">
    <property type="protein sequence ID" value="GGL88171.1"/>
    <property type="molecule type" value="Genomic_DNA"/>
</dbReference>
<evidence type="ECO:0000259" key="1">
    <source>
        <dbReference type="PROSITE" id="PS50965"/>
    </source>
</evidence>